<dbReference type="Gene3D" id="1.10.3210.10">
    <property type="entry name" value="Hypothetical protein af1432"/>
    <property type="match status" value="1"/>
</dbReference>
<dbReference type="PANTHER" id="PTHR33525">
    <property type="match status" value="1"/>
</dbReference>
<dbReference type="PANTHER" id="PTHR33525:SF5">
    <property type="entry name" value="TWO COMPONENT SIGNAL TRANSDUCTION SYSTEM RESPONSE REGULATOR"/>
    <property type="match status" value="1"/>
</dbReference>
<dbReference type="PROSITE" id="PS50110">
    <property type="entry name" value="RESPONSE_REGULATORY"/>
    <property type="match status" value="1"/>
</dbReference>
<dbReference type="InterPro" id="IPR014626">
    <property type="entry name" value="Sig_transdc_resp-reg_put"/>
</dbReference>
<dbReference type="SUPFAM" id="SSF109604">
    <property type="entry name" value="HD-domain/PDEase-like"/>
    <property type="match status" value="1"/>
</dbReference>
<name>A0ABU7J769_9GAMM</name>
<gene>
    <name evidence="4" type="ORF">QWY20_12665</name>
</gene>
<dbReference type="EMBL" id="JAUHLI010000012">
    <property type="protein sequence ID" value="MEE2002307.1"/>
    <property type="molecule type" value="Genomic_DNA"/>
</dbReference>
<sequence>MESITVVMLDDDAFLLKALKRTMQRLYPAADIVTFSDLEPFWCYLREHPHVDLVISDYLMPHMHGLDVLERCTEENSYPVRALLTGDMTLATMMRQPNVVHAYLAKPFNAQDVQALFEAVADLKRLPFAASARTALGAMTSFPVSGGLLQKLKVLVDDDNSDAHEIAAVVAKDPVIMAKVLQLANSAYLGFQRQTSSIDEAVSRLGTKMLMAIVTSMAIAQNYQMFVSAESHQRQLDIASDYACCVKAFAKECGLNRDTQEELFATALLSFIGKMILLAEGSDENTLHNEAMLQEYGADYQLISAYVMRLWGYKAELCELIMKCHDATPVTEPHLKPQHQILFIAKQILFHNKKPLEVQSYCTDRNMTPSICHTVGCFNWAKFCNF</sequence>
<comment type="caution">
    <text evidence="4">The sequence shown here is derived from an EMBL/GenBank/DDBJ whole genome shotgun (WGS) entry which is preliminary data.</text>
</comment>
<dbReference type="InterPro" id="IPR011006">
    <property type="entry name" value="CheY-like_superfamily"/>
</dbReference>
<feature type="modified residue" description="4-aspartylphosphate" evidence="1">
    <location>
        <position position="57"/>
    </location>
</feature>
<dbReference type="Pfam" id="PF08668">
    <property type="entry name" value="HDOD"/>
    <property type="match status" value="1"/>
</dbReference>
<dbReference type="SMART" id="SM00448">
    <property type="entry name" value="REC"/>
    <property type="match status" value="1"/>
</dbReference>
<dbReference type="InterPro" id="IPR001789">
    <property type="entry name" value="Sig_transdc_resp-reg_receiver"/>
</dbReference>
<reference evidence="4 5" key="1">
    <citation type="submission" date="2023-07" db="EMBL/GenBank/DDBJ databases">
        <title>Alkalimonas sp., MEB108 novel, alkaliphilic bacterium isolated from Lonar Lake, India.</title>
        <authorList>
            <person name="Joshi A."/>
            <person name="Thite S."/>
        </authorList>
    </citation>
    <scope>NUCLEOTIDE SEQUENCE [LARGE SCALE GENOMIC DNA]</scope>
    <source>
        <strain evidence="4 5">MEB108</strain>
    </source>
</reference>
<dbReference type="InterPro" id="IPR013976">
    <property type="entry name" value="HDOD"/>
</dbReference>
<dbReference type="Gene3D" id="3.40.50.2300">
    <property type="match status" value="1"/>
</dbReference>
<evidence type="ECO:0000259" key="2">
    <source>
        <dbReference type="PROSITE" id="PS50110"/>
    </source>
</evidence>
<evidence type="ECO:0000313" key="4">
    <source>
        <dbReference type="EMBL" id="MEE2002307.1"/>
    </source>
</evidence>
<dbReference type="RefSeq" id="WP_330129376.1">
    <property type="nucleotide sequence ID" value="NZ_JAUHLI010000012.1"/>
</dbReference>
<organism evidence="4 5">
    <name type="scientific">Alkalimonas cellulosilytica</name>
    <dbReference type="NCBI Taxonomy" id="3058395"/>
    <lineage>
        <taxon>Bacteria</taxon>
        <taxon>Pseudomonadati</taxon>
        <taxon>Pseudomonadota</taxon>
        <taxon>Gammaproteobacteria</taxon>
        <taxon>Alkalimonas</taxon>
    </lineage>
</organism>
<keyword evidence="5" id="KW-1185">Reference proteome</keyword>
<feature type="domain" description="Response regulatory" evidence="2">
    <location>
        <begin position="5"/>
        <end position="121"/>
    </location>
</feature>
<evidence type="ECO:0000313" key="5">
    <source>
        <dbReference type="Proteomes" id="UP001336314"/>
    </source>
</evidence>
<protein>
    <submittedName>
        <fullName evidence="4">HDOD domain-containing protein</fullName>
    </submittedName>
</protein>
<dbReference type="PIRSF" id="PIRSF036883">
    <property type="entry name" value="RR_HD-GYP_mod"/>
    <property type="match status" value="1"/>
</dbReference>
<dbReference type="Proteomes" id="UP001336314">
    <property type="component" value="Unassembled WGS sequence"/>
</dbReference>
<evidence type="ECO:0000256" key="1">
    <source>
        <dbReference type="PROSITE-ProRule" id="PRU00169"/>
    </source>
</evidence>
<accession>A0ABU7J769</accession>
<evidence type="ECO:0000259" key="3">
    <source>
        <dbReference type="PROSITE" id="PS51833"/>
    </source>
</evidence>
<feature type="domain" description="HDOD" evidence="3">
    <location>
        <begin position="142"/>
        <end position="327"/>
    </location>
</feature>
<keyword evidence="1" id="KW-0597">Phosphoprotein</keyword>
<dbReference type="InterPro" id="IPR052340">
    <property type="entry name" value="RNase_Y/CdgJ"/>
</dbReference>
<dbReference type="PROSITE" id="PS51833">
    <property type="entry name" value="HDOD"/>
    <property type="match status" value="1"/>
</dbReference>
<dbReference type="Pfam" id="PF00072">
    <property type="entry name" value="Response_reg"/>
    <property type="match status" value="1"/>
</dbReference>
<proteinExistence type="predicted"/>
<dbReference type="SUPFAM" id="SSF52172">
    <property type="entry name" value="CheY-like"/>
    <property type="match status" value="1"/>
</dbReference>